<gene>
    <name evidence="3" type="ORF">ARHIZOSPH14_00990</name>
</gene>
<comment type="caution">
    <text evidence="3">The sequence shown here is derived from an EMBL/GenBank/DDBJ whole genome shotgun (WGS) entry which is preliminary data.</text>
</comment>
<protein>
    <submittedName>
        <fullName evidence="3">Luciferase</fullName>
    </submittedName>
</protein>
<dbReference type="InterPro" id="IPR036661">
    <property type="entry name" value="Luciferase-like_sf"/>
</dbReference>
<evidence type="ECO:0000256" key="1">
    <source>
        <dbReference type="ARBA" id="ARBA00023002"/>
    </source>
</evidence>
<feature type="domain" description="Luciferase-like" evidence="2">
    <location>
        <begin position="1"/>
        <end position="261"/>
    </location>
</feature>
<name>A0A9W6CT56_9MICO</name>
<dbReference type="EMBL" id="BSDP01000001">
    <property type="protein sequence ID" value="GLI25857.1"/>
    <property type="molecule type" value="Genomic_DNA"/>
</dbReference>
<proteinExistence type="predicted"/>
<dbReference type="SUPFAM" id="SSF51679">
    <property type="entry name" value="Bacterial luciferase-like"/>
    <property type="match status" value="1"/>
</dbReference>
<accession>A0A9W6CT56</accession>
<evidence type="ECO:0000313" key="3">
    <source>
        <dbReference type="EMBL" id="GLI25857.1"/>
    </source>
</evidence>
<dbReference type="PANTHER" id="PTHR43244">
    <property type="match status" value="1"/>
</dbReference>
<dbReference type="GO" id="GO:0016705">
    <property type="term" value="F:oxidoreductase activity, acting on paired donors, with incorporation or reduction of molecular oxygen"/>
    <property type="evidence" value="ECO:0007669"/>
    <property type="project" value="InterPro"/>
</dbReference>
<dbReference type="AlphaFoldDB" id="A0A9W6CT56"/>
<dbReference type="Gene3D" id="3.20.20.30">
    <property type="entry name" value="Luciferase-like domain"/>
    <property type="match status" value="1"/>
</dbReference>
<dbReference type="PANTHER" id="PTHR43244:SF1">
    <property type="entry name" value="5,10-METHYLENETETRAHYDROMETHANOPTERIN REDUCTASE"/>
    <property type="match status" value="1"/>
</dbReference>
<dbReference type="RefSeq" id="WP_281881848.1">
    <property type="nucleotide sequence ID" value="NZ_BSDP01000001.1"/>
</dbReference>
<evidence type="ECO:0000313" key="4">
    <source>
        <dbReference type="Proteomes" id="UP001144396"/>
    </source>
</evidence>
<organism evidence="3 4">
    <name type="scientific">Agromyces rhizosphaerae</name>
    <dbReference type="NCBI Taxonomy" id="88374"/>
    <lineage>
        <taxon>Bacteria</taxon>
        <taxon>Bacillati</taxon>
        <taxon>Actinomycetota</taxon>
        <taxon>Actinomycetes</taxon>
        <taxon>Micrococcales</taxon>
        <taxon>Microbacteriaceae</taxon>
        <taxon>Agromyces</taxon>
    </lineage>
</organism>
<dbReference type="InterPro" id="IPR050564">
    <property type="entry name" value="F420-G6PD/mer"/>
</dbReference>
<evidence type="ECO:0000259" key="2">
    <source>
        <dbReference type="Pfam" id="PF00296"/>
    </source>
</evidence>
<keyword evidence="1" id="KW-0560">Oxidoreductase</keyword>
<sequence>MRVGIVILPQFDWPEAARYWRGAEERGFDHAWTYDHLSWRSLAGERWHATIPTLTAAAMVTERIRLGTFVASPNYRHPVPFAKDVATLDQVSGGRVLLGLGSGGTGFDAHVMGQPELTPRERVDRFADFTATLDELLRFEGEQGEGQADASGGISHDGPWYTAREARMVGEPAQRPRMPFIMAANGPRALRIAVQHGQGWVTTGPYVGAGDAEWWRAVGDLSVRLDDACEAAGRDPRSIERHLSLDRDESYAMRSVDAFEEAVGLARERGFTDVITHWPRTSGIHTGDERVLDEVASRLDAIRAD</sequence>
<dbReference type="Pfam" id="PF00296">
    <property type="entry name" value="Bac_luciferase"/>
    <property type="match status" value="1"/>
</dbReference>
<dbReference type="Proteomes" id="UP001144396">
    <property type="component" value="Unassembled WGS sequence"/>
</dbReference>
<reference evidence="3" key="1">
    <citation type="submission" date="2022-12" db="EMBL/GenBank/DDBJ databases">
        <title>Reference genome sequencing for broad-spectrum identification of bacterial and archaeal isolates by mass spectrometry.</title>
        <authorList>
            <person name="Sekiguchi Y."/>
            <person name="Tourlousse D.M."/>
        </authorList>
    </citation>
    <scope>NUCLEOTIDE SEQUENCE</scope>
    <source>
        <strain evidence="3">14</strain>
    </source>
</reference>
<keyword evidence="4" id="KW-1185">Reference proteome</keyword>
<dbReference type="InterPro" id="IPR011251">
    <property type="entry name" value="Luciferase-like_dom"/>
</dbReference>